<evidence type="ECO:0000256" key="5">
    <source>
        <dbReference type="ARBA" id="ARBA00022737"/>
    </source>
</evidence>
<dbReference type="SUPFAM" id="SSF54928">
    <property type="entry name" value="RNA-binding domain, RBD"/>
    <property type="match status" value="1"/>
</dbReference>
<organism evidence="12 13">
    <name type="scientific">Smittium megazygosporum</name>
    <dbReference type="NCBI Taxonomy" id="133381"/>
    <lineage>
        <taxon>Eukaryota</taxon>
        <taxon>Fungi</taxon>
        <taxon>Fungi incertae sedis</taxon>
        <taxon>Zoopagomycota</taxon>
        <taxon>Kickxellomycotina</taxon>
        <taxon>Harpellomycetes</taxon>
        <taxon>Harpellales</taxon>
        <taxon>Legeriomycetaceae</taxon>
        <taxon>Smittium</taxon>
    </lineage>
</organism>
<evidence type="ECO:0000256" key="6">
    <source>
        <dbReference type="ARBA" id="ARBA00022884"/>
    </source>
</evidence>
<feature type="domain" description="RRM" evidence="11">
    <location>
        <begin position="191"/>
        <end position="267"/>
    </location>
</feature>
<evidence type="ECO:0000256" key="2">
    <source>
        <dbReference type="ARBA" id="ARBA00007243"/>
    </source>
</evidence>
<dbReference type="Proteomes" id="UP000245609">
    <property type="component" value="Unassembled WGS sequence"/>
</dbReference>
<dbReference type="AlphaFoldDB" id="A0A2T9XYQ2"/>
<dbReference type="GO" id="GO:0006397">
    <property type="term" value="P:mRNA processing"/>
    <property type="evidence" value="ECO:0007669"/>
    <property type="project" value="UniProtKB-KW"/>
</dbReference>
<evidence type="ECO:0000256" key="1">
    <source>
        <dbReference type="ARBA" id="ARBA00004123"/>
    </source>
</evidence>
<dbReference type="InterPro" id="IPR012677">
    <property type="entry name" value="Nucleotide-bd_a/b_plait_sf"/>
</dbReference>
<evidence type="ECO:0000256" key="10">
    <source>
        <dbReference type="PROSITE-ProRule" id="PRU00176"/>
    </source>
</evidence>
<evidence type="ECO:0000256" key="8">
    <source>
        <dbReference type="ARBA" id="ARBA00023242"/>
    </source>
</evidence>
<evidence type="ECO:0000256" key="7">
    <source>
        <dbReference type="ARBA" id="ARBA00023187"/>
    </source>
</evidence>
<dbReference type="PANTHER" id="PTHR10501">
    <property type="entry name" value="U1 SMALL NUCLEAR RIBONUCLEOPROTEIN A/U2 SMALL NUCLEAR RIBONUCLEOPROTEIN B"/>
    <property type="match status" value="1"/>
</dbReference>
<gene>
    <name evidence="12" type="ORF">BB560_007105</name>
</gene>
<sequence>MSESTGFQQGPGGIPEAAIRPAIAPILPFVPGMPLKQSKYPPCTVPNQTLYINNLNEKIKIPDLKLALETIFKTYGKIIEIRANASLYRKGQAYVTFENQEDATKALKEAQGFVLFSKPLMIQYARFDSYATILHENKDLEGYKVQFKQDREKKLKELAASSRGAVPARAVPSFNYVNVGGSVVEVNMPNKILFLQQIPAGVPKDELESEFSKYLGFVEVRTVPGKPSIAFVEYSSESSATVAKAALGSNWLIRPDQPAVLITFARK</sequence>
<keyword evidence="6 10" id="KW-0694">RNA-binding</keyword>
<evidence type="ECO:0000256" key="9">
    <source>
        <dbReference type="ARBA" id="ARBA00023274"/>
    </source>
</evidence>
<evidence type="ECO:0000256" key="4">
    <source>
        <dbReference type="ARBA" id="ARBA00022728"/>
    </source>
</evidence>
<name>A0A2T9XYQ2_9FUNG</name>
<evidence type="ECO:0000313" key="12">
    <source>
        <dbReference type="EMBL" id="PVU85236.1"/>
    </source>
</evidence>
<comment type="subcellular location">
    <subcellularLocation>
        <location evidence="1">Nucleus</location>
    </subcellularLocation>
</comment>
<dbReference type="FunFam" id="3.30.70.330:FF:000039">
    <property type="entry name" value="U1 small nuclear ribonucleoprotein A"/>
    <property type="match status" value="1"/>
</dbReference>
<dbReference type="OrthoDB" id="277802at2759"/>
<protein>
    <recommendedName>
        <fullName evidence="11">RRM domain-containing protein</fullName>
    </recommendedName>
</protein>
<keyword evidence="7" id="KW-0508">mRNA splicing</keyword>
<keyword evidence="3" id="KW-0507">mRNA processing</keyword>
<dbReference type="GO" id="GO:0030532">
    <property type="term" value="C:small nuclear ribonucleoprotein complex"/>
    <property type="evidence" value="ECO:0007669"/>
    <property type="project" value="UniProtKB-ARBA"/>
</dbReference>
<dbReference type="Pfam" id="PF00076">
    <property type="entry name" value="RRM_1"/>
    <property type="match status" value="2"/>
</dbReference>
<dbReference type="Gene3D" id="3.30.70.330">
    <property type="match status" value="2"/>
</dbReference>
<dbReference type="InterPro" id="IPR035979">
    <property type="entry name" value="RBD_domain_sf"/>
</dbReference>
<dbReference type="CDD" id="cd12246">
    <property type="entry name" value="RRM1_U1A_like"/>
    <property type="match status" value="1"/>
</dbReference>
<keyword evidence="4" id="KW-0747">Spliceosome</keyword>
<keyword evidence="8" id="KW-0539">Nucleus</keyword>
<evidence type="ECO:0000256" key="3">
    <source>
        <dbReference type="ARBA" id="ARBA00022664"/>
    </source>
</evidence>
<dbReference type="CDD" id="cd12247">
    <property type="entry name" value="RRM2_U1A_like"/>
    <property type="match status" value="1"/>
</dbReference>
<reference evidence="12 13" key="1">
    <citation type="journal article" date="2018" name="MBio">
        <title>Comparative Genomics Reveals the Core Gene Toolbox for the Fungus-Insect Symbiosis.</title>
        <authorList>
            <person name="Wang Y."/>
            <person name="Stata M."/>
            <person name="Wang W."/>
            <person name="Stajich J.E."/>
            <person name="White M.M."/>
            <person name="Moncalvo J.M."/>
        </authorList>
    </citation>
    <scope>NUCLEOTIDE SEQUENCE [LARGE SCALE GENOMIC DNA]</scope>
    <source>
        <strain evidence="12 13">SC-DP-2</strain>
    </source>
</reference>
<dbReference type="GO" id="GO:0003723">
    <property type="term" value="F:RNA binding"/>
    <property type="evidence" value="ECO:0007669"/>
    <property type="project" value="UniProtKB-UniRule"/>
</dbReference>
<keyword evidence="13" id="KW-1185">Reference proteome</keyword>
<comment type="similarity">
    <text evidence="2">Belongs to the RRM U1 A/B'' family.</text>
</comment>
<dbReference type="FunFam" id="3.30.70.330:FF:000029">
    <property type="entry name" value="U2 small nuclear ribonucleoprotein B"/>
    <property type="match status" value="1"/>
</dbReference>
<evidence type="ECO:0000259" key="11">
    <source>
        <dbReference type="PROSITE" id="PS50102"/>
    </source>
</evidence>
<dbReference type="SMART" id="SM00360">
    <property type="entry name" value="RRM"/>
    <property type="match status" value="2"/>
</dbReference>
<dbReference type="InterPro" id="IPR000504">
    <property type="entry name" value="RRM_dom"/>
</dbReference>
<dbReference type="GO" id="GO:0005681">
    <property type="term" value="C:spliceosomal complex"/>
    <property type="evidence" value="ECO:0007669"/>
    <property type="project" value="UniProtKB-KW"/>
</dbReference>
<evidence type="ECO:0000313" key="13">
    <source>
        <dbReference type="Proteomes" id="UP000245609"/>
    </source>
</evidence>
<keyword evidence="9" id="KW-0687">Ribonucleoprotein</keyword>
<dbReference type="STRING" id="133381.A0A2T9XYQ2"/>
<accession>A0A2T9XYQ2</accession>
<feature type="domain" description="RRM" evidence="11">
    <location>
        <begin position="48"/>
        <end position="127"/>
    </location>
</feature>
<keyword evidence="5" id="KW-0677">Repeat</keyword>
<comment type="caution">
    <text evidence="12">The sequence shown here is derived from an EMBL/GenBank/DDBJ whole genome shotgun (WGS) entry which is preliminary data.</text>
</comment>
<proteinExistence type="inferred from homology"/>
<dbReference type="EMBL" id="MBFS01003707">
    <property type="protein sequence ID" value="PVU85236.1"/>
    <property type="molecule type" value="Genomic_DNA"/>
</dbReference>
<dbReference type="GO" id="GO:0008380">
    <property type="term" value="P:RNA splicing"/>
    <property type="evidence" value="ECO:0007669"/>
    <property type="project" value="UniProtKB-KW"/>
</dbReference>
<dbReference type="PROSITE" id="PS50102">
    <property type="entry name" value="RRM"/>
    <property type="match status" value="2"/>
</dbReference>